<organism evidence="9 10">
    <name type="scientific">Thiomicrorhabdus marina</name>
    <dbReference type="NCBI Taxonomy" id="2818442"/>
    <lineage>
        <taxon>Bacteria</taxon>
        <taxon>Pseudomonadati</taxon>
        <taxon>Pseudomonadota</taxon>
        <taxon>Gammaproteobacteria</taxon>
        <taxon>Thiotrichales</taxon>
        <taxon>Piscirickettsiaceae</taxon>
        <taxon>Thiomicrorhabdus</taxon>
    </lineage>
</organism>
<name>A0ABS3Q7U9_9GAMM</name>
<comment type="function">
    <text evidence="7">Pyrophosphatase that catalyzes the hydrolysis of nucleoside triphosphates to their monophosphate derivatives, with a high preference for the non-canonical purine nucleotides XTP (xanthosine triphosphate), dITP (deoxyinosine triphosphate) and ITP. Seems to function as a house-cleaning enzyme that removes non-canonical purine nucleotides from the nucleotide pool, thus preventing their incorporation into DNA/RNA and avoiding chromosomal lesions.</text>
</comment>
<dbReference type="PANTHER" id="PTHR11067:SF9">
    <property type="entry name" value="INOSINE TRIPHOSPHATE PYROPHOSPHATASE"/>
    <property type="match status" value="1"/>
</dbReference>
<feature type="binding site" evidence="7">
    <location>
        <begin position="8"/>
        <end position="13"/>
    </location>
    <ligand>
        <name>substrate</name>
    </ligand>
</feature>
<dbReference type="NCBIfam" id="TIGR00042">
    <property type="entry name" value="RdgB/HAM1 family non-canonical purine NTP pyrophosphatase"/>
    <property type="match status" value="1"/>
</dbReference>
<comment type="caution">
    <text evidence="9">The sequence shown here is derived from an EMBL/GenBank/DDBJ whole genome shotgun (WGS) entry which is preliminary data.</text>
</comment>
<dbReference type="EMBL" id="JAGETV010000043">
    <property type="protein sequence ID" value="MBO1928436.1"/>
    <property type="molecule type" value="Genomic_DNA"/>
</dbReference>
<dbReference type="HAMAP" id="MF_01405">
    <property type="entry name" value="Non_canon_purine_NTPase"/>
    <property type="match status" value="1"/>
</dbReference>
<dbReference type="SUPFAM" id="SSF52972">
    <property type="entry name" value="ITPase-like"/>
    <property type="match status" value="1"/>
</dbReference>
<evidence type="ECO:0000256" key="7">
    <source>
        <dbReference type="HAMAP-Rule" id="MF_01405"/>
    </source>
</evidence>
<evidence type="ECO:0000256" key="6">
    <source>
        <dbReference type="ARBA" id="ARBA00023080"/>
    </source>
</evidence>
<sequence>MESIVVATGNPHKVKELIPLLQPIARNFHLQTDFFCDEAIEDGDTYLENALKKARHASAKTGLPAIADDSGLSIDALNGEPGIYSARYADKSGNSKPTEAENRQMVLQALQGLPFEQRKAHYYCAVVLVRHPKDPAPIIGMGRWNGEILMEERTAYGVGYDSIFWDRDRFRVAADIPLEVKNEISARAQATKSVVQQWLQDKALRG</sequence>
<evidence type="ECO:0000256" key="2">
    <source>
        <dbReference type="ARBA" id="ARBA00022723"/>
    </source>
</evidence>
<comment type="catalytic activity">
    <reaction evidence="7">
        <text>dITP + H2O = dIMP + diphosphate + H(+)</text>
        <dbReference type="Rhea" id="RHEA:28342"/>
        <dbReference type="ChEBI" id="CHEBI:15377"/>
        <dbReference type="ChEBI" id="CHEBI:15378"/>
        <dbReference type="ChEBI" id="CHEBI:33019"/>
        <dbReference type="ChEBI" id="CHEBI:61194"/>
        <dbReference type="ChEBI" id="CHEBI:61382"/>
        <dbReference type="EC" id="3.6.1.66"/>
    </reaction>
</comment>
<reference evidence="9 10" key="1">
    <citation type="submission" date="2021-03" db="EMBL/GenBank/DDBJ databases">
        <title>Thiomicrorhabdus sp.nov.,novel sulfur-oxidizing bacteria isolated from coastal sediment.</title>
        <authorList>
            <person name="Liu X."/>
        </authorList>
    </citation>
    <scope>NUCLEOTIDE SEQUENCE [LARGE SCALE GENOMIC DNA]</scope>
    <source>
        <strain evidence="9 10">6S2-11</strain>
    </source>
</reference>
<keyword evidence="6 7" id="KW-0546">Nucleotide metabolism</keyword>
<dbReference type="InterPro" id="IPR029001">
    <property type="entry name" value="ITPase-like_fam"/>
</dbReference>
<dbReference type="PANTHER" id="PTHR11067">
    <property type="entry name" value="INOSINE TRIPHOSPHATE PYROPHOSPHATASE/HAM1 PROTEIN"/>
    <property type="match status" value="1"/>
</dbReference>
<comment type="cofactor">
    <cofactor evidence="7">
        <name>Mg(2+)</name>
        <dbReference type="ChEBI" id="CHEBI:18420"/>
    </cofactor>
    <text evidence="7">Binds 1 Mg(2+) ion per subunit.</text>
</comment>
<evidence type="ECO:0000256" key="5">
    <source>
        <dbReference type="ARBA" id="ARBA00022842"/>
    </source>
</evidence>
<comment type="similarity">
    <text evidence="1 7 8">Belongs to the HAM1 NTPase family.</text>
</comment>
<dbReference type="InterPro" id="IPR002637">
    <property type="entry name" value="RdgB/HAM1"/>
</dbReference>
<dbReference type="Proteomes" id="UP000664835">
    <property type="component" value="Unassembled WGS sequence"/>
</dbReference>
<protein>
    <recommendedName>
        <fullName evidence="7">dITP/XTP pyrophosphatase</fullName>
        <ecNumber evidence="7">3.6.1.66</ecNumber>
    </recommendedName>
    <alternativeName>
        <fullName evidence="7">Non-canonical purine NTP pyrophosphatase</fullName>
    </alternativeName>
    <alternativeName>
        <fullName evidence="7">Non-standard purine NTP pyrophosphatase</fullName>
    </alternativeName>
    <alternativeName>
        <fullName evidence="7">Nucleoside-triphosphate diphosphatase</fullName>
    </alternativeName>
    <alternativeName>
        <fullName evidence="7">Nucleoside-triphosphate pyrophosphatase</fullName>
        <shortName evidence="7">NTPase</shortName>
    </alternativeName>
</protein>
<keyword evidence="3 7" id="KW-0547">Nucleotide-binding</keyword>
<dbReference type="InterPro" id="IPR020922">
    <property type="entry name" value="dITP/XTP_pyrophosphatase"/>
</dbReference>
<accession>A0ABS3Q7U9</accession>
<keyword evidence="5 7" id="KW-0460">Magnesium</keyword>
<keyword evidence="4 7" id="KW-0378">Hydrolase</keyword>
<evidence type="ECO:0000256" key="4">
    <source>
        <dbReference type="ARBA" id="ARBA00022801"/>
    </source>
</evidence>
<dbReference type="RefSeq" id="WP_208151047.1">
    <property type="nucleotide sequence ID" value="NZ_JAGETV010000043.1"/>
</dbReference>
<feature type="active site" description="Proton acceptor" evidence="7">
    <location>
        <position position="69"/>
    </location>
</feature>
<proteinExistence type="inferred from homology"/>
<comment type="caution">
    <text evidence="7">Lacks conserved residue(s) required for the propagation of feature annotation.</text>
</comment>
<feature type="binding site" evidence="7">
    <location>
        <position position="181"/>
    </location>
    <ligand>
        <name>substrate</name>
    </ligand>
</feature>
<keyword evidence="10" id="KW-1185">Reference proteome</keyword>
<evidence type="ECO:0000256" key="3">
    <source>
        <dbReference type="ARBA" id="ARBA00022741"/>
    </source>
</evidence>
<evidence type="ECO:0000313" key="10">
    <source>
        <dbReference type="Proteomes" id="UP000664835"/>
    </source>
</evidence>
<feature type="binding site" evidence="7">
    <location>
        <position position="69"/>
    </location>
    <ligand>
        <name>Mg(2+)</name>
        <dbReference type="ChEBI" id="CHEBI:18420"/>
    </ligand>
</feature>
<evidence type="ECO:0000256" key="8">
    <source>
        <dbReference type="RuleBase" id="RU003781"/>
    </source>
</evidence>
<feature type="binding site" evidence="7">
    <location>
        <position position="70"/>
    </location>
    <ligand>
        <name>substrate</name>
    </ligand>
</feature>
<keyword evidence="2 7" id="KW-0479">Metal-binding</keyword>
<gene>
    <name evidence="9" type="primary">rdgB</name>
    <name evidence="9" type="ORF">J3998_12730</name>
</gene>
<dbReference type="Pfam" id="PF01725">
    <property type="entry name" value="Ham1p_like"/>
    <property type="match status" value="1"/>
</dbReference>
<comment type="subunit">
    <text evidence="7">Homodimer.</text>
</comment>
<dbReference type="Gene3D" id="3.90.950.10">
    <property type="match status" value="1"/>
</dbReference>
<comment type="catalytic activity">
    <reaction evidence="7">
        <text>XTP + H2O = XMP + diphosphate + H(+)</text>
        <dbReference type="Rhea" id="RHEA:28610"/>
        <dbReference type="ChEBI" id="CHEBI:15377"/>
        <dbReference type="ChEBI" id="CHEBI:15378"/>
        <dbReference type="ChEBI" id="CHEBI:33019"/>
        <dbReference type="ChEBI" id="CHEBI:57464"/>
        <dbReference type="ChEBI" id="CHEBI:61314"/>
        <dbReference type="EC" id="3.6.1.66"/>
    </reaction>
</comment>
<evidence type="ECO:0000256" key="1">
    <source>
        <dbReference type="ARBA" id="ARBA00008023"/>
    </source>
</evidence>
<dbReference type="EC" id="3.6.1.66" evidence="7"/>
<comment type="catalytic activity">
    <reaction evidence="7">
        <text>ITP + H2O = IMP + diphosphate + H(+)</text>
        <dbReference type="Rhea" id="RHEA:29399"/>
        <dbReference type="ChEBI" id="CHEBI:15377"/>
        <dbReference type="ChEBI" id="CHEBI:15378"/>
        <dbReference type="ChEBI" id="CHEBI:33019"/>
        <dbReference type="ChEBI" id="CHEBI:58053"/>
        <dbReference type="ChEBI" id="CHEBI:61402"/>
        <dbReference type="EC" id="3.6.1.66"/>
    </reaction>
</comment>
<evidence type="ECO:0000313" key="9">
    <source>
        <dbReference type="EMBL" id="MBO1928436.1"/>
    </source>
</evidence>
<dbReference type="CDD" id="cd00515">
    <property type="entry name" value="HAM1"/>
    <property type="match status" value="1"/>
</dbReference>